<keyword evidence="5" id="KW-1185">Reference proteome</keyword>
<protein>
    <recommendedName>
        <fullName evidence="3">C2H2-type domain-containing protein</fullName>
    </recommendedName>
</protein>
<dbReference type="PROSITE" id="PS50157">
    <property type="entry name" value="ZINC_FINGER_C2H2_2"/>
    <property type="match status" value="1"/>
</dbReference>
<comment type="caution">
    <text evidence="4">The sequence shown here is derived from an EMBL/GenBank/DDBJ whole genome shotgun (WGS) entry which is preliminary data.</text>
</comment>
<keyword evidence="1" id="KW-0863">Zinc-finger</keyword>
<feature type="compositionally biased region" description="Low complexity" evidence="2">
    <location>
        <begin position="213"/>
        <end position="224"/>
    </location>
</feature>
<feature type="region of interest" description="Disordered" evidence="2">
    <location>
        <begin position="208"/>
        <end position="316"/>
    </location>
</feature>
<proteinExistence type="predicted"/>
<dbReference type="PROSITE" id="PS00028">
    <property type="entry name" value="ZINC_FINGER_C2H2_1"/>
    <property type="match status" value="1"/>
</dbReference>
<evidence type="ECO:0000256" key="1">
    <source>
        <dbReference type="PROSITE-ProRule" id="PRU00042"/>
    </source>
</evidence>
<feature type="domain" description="C2H2-type" evidence="3">
    <location>
        <begin position="87"/>
        <end position="110"/>
    </location>
</feature>
<feature type="compositionally biased region" description="Polar residues" evidence="2">
    <location>
        <begin position="267"/>
        <end position="277"/>
    </location>
</feature>
<evidence type="ECO:0000313" key="4">
    <source>
        <dbReference type="EMBL" id="GBL83390.1"/>
    </source>
</evidence>
<feature type="region of interest" description="Disordered" evidence="2">
    <location>
        <begin position="474"/>
        <end position="518"/>
    </location>
</feature>
<sequence length="637" mass="69746">FESRLFREKHTCHGPCDTVSDNRLSDHRDGHCVISIDDDYNDERFPTKCIPAPRRIFTQDNPECDGSLPEPLFINFSQPLPPPAKLFQCDTCFRSFLNLDTLSSHIACNHLLPDYNCFRRSNTVKRKSFASCHLCGALFGSKSLFNHHPCISAPQEEESSPLQNSSQPPLSYPNFSLAVDFPPTLDQVTPSYPNFSLGVSFPPTPVNAPVPVSSQNSSISNQSQAPPTVQVNSTKNDSALPVDHTSIRNSSHTIPVIGVPAGDASPQDINPPSSGPSAPTPKSKKVAINSSQPSQDVSPDDPPPSSDIVKASADSRITNNDTTSFSLASLPCPPHSRRISDVVDFLFPLSNPMKCTEPGCTFDSVSGTTWNQIKCSLLRHLKATHCFTKLKSRHWCATCGRRIKVPKKHACLALGTTIDTECEHKCQHPDCSFSSPTVLGLRNHTAAHRKSDALAATVQRKILNSIKTNKRTKKLKKQVSDIPDEAISDPSVSLAAPHVTPGDVPAPPAAPPQPEPGPLSIYIQALEAILQQDPSDEVFVHLCETVEQAVSEVQKISLPDDFGNPAPQEPRKQRKPLSVKDAQSAQLLYCRNPKRAVREICEGEPIRCQIPTETIEDFFYPSMEFSPTINSSIRGQQ</sequence>
<keyword evidence="1" id="KW-0862">Zinc</keyword>
<evidence type="ECO:0000256" key="2">
    <source>
        <dbReference type="SAM" id="MobiDB-lite"/>
    </source>
</evidence>
<gene>
    <name evidence="4" type="ORF">AVEN_107580_1</name>
</gene>
<accession>A0A4Y2AU86</accession>
<name>A0A4Y2AU86_ARAVE</name>
<feature type="compositionally biased region" description="Polar residues" evidence="2">
    <location>
        <begin position="225"/>
        <end position="237"/>
    </location>
</feature>
<dbReference type="InterPro" id="IPR013087">
    <property type="entry name" value="Znf_C2H2_type"/>
</dbReference>
<dbReference type="Proteomes" id="UP000499080">
    <property type="component" value="Unassembled WGS sequence"/>
</dbReference>
<feature type="region of interest" description="Disordered" evidence="2">
    <location>
        <begin position="557"/>
        <end position="580"/>
    </location>
</feature>
<evidence type="ECO:0000259" key="3">
    <source>
        <dbReference type="PROSITE" id="PS50157"/>
    </source>
</evidence>
<organism evidence="4 5">
    <name type="scientific">Araneus ventricosus</name>
    <name type="common">Orbweaver spider</name>
    <name type="synonym">Epeira ventricosa</name>
    <dbReference type="NCBI Taxonomy" id="182803"/>
    <lineage>
        <taxon>Eukaryota</taxon>
        <taxon>Metazoa</taxon>
        <taxon>Ecdysozoa</taxon>
        <taxon>Arthropoda</taxon>
        <taxon>Chelicerata</taxon>
        <taxon>Arachnida</taxon>
        <taxon>Araneae</taxon>
        <taxon>Araneomorphae</taxon>
        <taxon>Entelegynae</taxon>
        <taxon>Araneoidea</taxon>
        <taxon>Araneidae</taxon>
        <taxon>Araneus</taxon>
    </lineage>
</organism>
<dbReference type="EMBL" id="BGPR01157604">
    <property type="protein sequence ID" value="GBL83390.1"/>
    <property type="molecule type" value="Genomic_DNA"/>
</dbReference>
<dbReference type="AlphaFoldDB" id="A0A4Y2AU86"/>
<evidence type="ECO:0000313" key="5">
    <source>
        <dbReference type="Proteomes" id="UP000499080"/>
    </source>
</evidence>
<dbReference type="SMART" id="SM00355">
    <property type="entry name" value="ZnF_C2H2"/>
    <property type="match status" value="3"/>
</dbReference>
<dbReference type="GO" id="GO:0008270">
    <property type="term" value="F:zinc ion binding"/>
    <property type="evidence" value="ECO:0007669"/>
    <property type="project" value="UniProtKB-KW"/>
</dbReference>
<feature type="compositionally biased region" description="Pro residues" evidence="2">
    <location>
        <begin position="504"/>
        <end position="517"/>
    </location>
</feature>
<feature type="non-terminal residue" evidence="4">
    <location>
        <position position="1"/>
    </location>
</feature>
<reference evidence="4 5" key="1">
    <citation type="journal article" date="2019" name="Sci. Rep.">
        <title>Orb-weaving spider Araneus ventricosus genome elucidates the spidroin gene catalogue.</title>
        <authorList>
            <person name="Kono N."/>
            <person name="Nakamura H."/>
            <person name="Ohtoshi R."/>
            <person name="Moran D.A.P."/>
            <person name="Shinohara A."/>
            <person name="Yoshida Y."/>
            <person name="Fujiwara M."/>
            <person name="Mori M."/>
            <person name="Tomita M."/>
            <person name="Arakawa K."/>
        </authorList>
    </citation>
    <scope>NUCLEOTIDE SEQUENCE [LARGE SCALE GENOMIC DNA]</scope>
</reference>
<keyword evidence="1" id="KW-0479">Metal-binding</keyword>